<comment type="caution">
    <text evidence="2">The sequence shown here is derived from an EMBL/GenBank/DDBJ whole genome shotgun (WGS) entry which is preliminary data.</text>
</comment>
<dbReference type="Proteomes" id="UP001595741">
    <property type="component" value="Unassembled WGS sequence"/>
</dbReference>
<organism evidence="2 3">
    <name type="scientific">Vogesella facilis</name>
    <dbReference type="NCBI Taxonomy" id="1655232"/>
    <lineage>
        <taxon>Bacteria</taxon>
        <taxon>Pseudomonadati</taxon>
        <taxon>Pseudomonadota</taxon>
        <taxon>Betaproteobacteria</taxon>
        <taxon>Neisseriales</taxon>
        <taxon>Chromobacteriaceae</taxon>
        <taxon>Vogesella</taxon>
    </lineage>
</organism>
<evidence type="ECO:0000259" key="1">
    <source>
        <dbReference type="Pfam" id="PF11695"/>
    </source>
</evidence>
<dbReference type="InterPro" id="IPR011008">
    <property type="entry name" value="Dimeric_a/b-barrel"/>
</dbReference>
<dbReference type="EMBL" id="JBHRXN010000010">
    <property type="protein sequence ID" value="MFC3531416.1"/>
    <property type="molecule type" value="Genomic_DNA"/>
</dbReference>
<dbReference type="RefSeq" id="WP_386088809.1">
    <property type="nucleotide sequence ID" value="NZ_JBHRXN010000010.1"/>
</dbReference>
<sequence>MSAYQLAQLNIATLLAPLESPQLADFVNNLQHINSLGERSPGFVWRLQDDAGDATALRPFGDEVIVNMSVWRSIEALGDFVYRSEHVDFFRRRREWFGRMAEAATVLWWVPAGHLPTLQEAADKLALLRRHGPSAAAFSYARPFPAPDAAAQPA</sequence>
<feature type="domain" description="DUF3291" evidence="1">
    <location>
        <begin position="6"/>
        <end position="142"/>
    </location>
</feature>
<gene>
    <name evidence="2" type="ORF">ACFOLG_04395</name>
</gene>
<keyword evidence="3" id="KW-1185">Reference proteome</keyword>
<protein>
    <submittedName>
        <fullName evidence="2">DUF3291 domain-containing protein</fullName>
    </submittedName>
</protein>
<proteinExistence type="predicted"/>
<reference evidence="3" key="1">
    <citation type="journal article" date="2019" name="Int. J. Syst. Evol. Microbiol.">
        <title>The Global Catalogue of Microorganisms (GCM) 10K type strain sequencing project: providing services to taxonomists for standard genome sequencing and annotation.</title>
        <authorList>
            <consortium name="The Broad Institute Genomics Platform"/>
            <consortium name="The Broad Institute Genome Sequencing Center for Infectious Disease"/>
            <person name="Wu L."/>
            <person name="Ma J."/>
        </authorList>
    </citation>
    <scope>NUCLEOTIDE SEQUENCE [LARGE SCALE GENOMIC DNA]</scope>
    <source>
        <strain evidence="3">KCTC 42742</strain>
    </source>
</reference>
<dbReference type="SUPFAM" id="SSF54909">
    <property type="entry name" value="Dimeric alpha+beta barrel"/>
    <property type="match status" value="1"/>
</dbReference>
<accession>A0ABV7RAM9</accession>
<dbReference type="InterPro" id="IPR021708">
    <property type="entry name" value="DUF3291"/>
</dbReference>
<evidence type="ECO:0000313" key="2">
    <source>
        <dbReference type="EMBL" id="MFC3531416.1"/>
    </source>
</evidence>
<name>A0ABV7RAM9_9NEIS</name>
<evidence type="ECO:0000313" key="3">
    <source>
        <dbReference type="Proteomes" id="UP001595741"/>
    </source>
</evidence>
<dbReference type="Pfam" id="PF11695">
    <property type="entry name" value="DUF3291"/>
    <property type="match status" value="1"/>
</dbReference>